<reference evidence="1 2" key="1">
    <citation type="submission" date="2017-01" db="EMBL/GenBank/DDBJ databases">
        <title>The cable genome- insights into the physiology and evolution of filamentous bacteria capable of sulfide oxidation via long distance electron transfer.</title>
        <authorList>
            <person name="Schreiber L."/>
            <person name="Bjerg J.T."/>
            <person name="Boggild A."/>
            <person name="Van De Vossenberg J."/>
            <person name="Meysman F."/>
            <person name="Nielsen L.P."/>
            <person name="Schramm A."/>
            <person name="Kjeldsen K.U."/>
        </authorList>
    </citation>
    <scope>NUCLEOTIDE SEQUENCE [LARGE SCALE GENOMIC DNA]</scope>
    <source>
        <strain evidence="1">MCF</strain>
    </source>
</reference>
<sequence length="32" mass="3860">MNNHSFFIKYSMWHTFNHQAHQTEKSPPGNGW</sequence>
<evidence type="ECO:0000313" key="2">
    <source>
        <dbReference type="Proteomes" id="UP000287853"/>
    </source>
</evidence>
<comment type="caution">
    <text evidence="1">The sequence shown here is derived from an EMBL/GenBank/DDBJ whole genome shotgun (WGS) entry which is preliminary data.</text>
</comment>
<name>A0A3S3UEE5_9BACT</name>
<organism evidence="1 2">
    <name type="scientific">Candidatus Electrothrix aarhusensis</name>
    <dbReference type="NCBI Taxonomy" id="1859131"/>
    <lineage>
        <taxon>Bacteria</taxon>
        <taxon>Pseudomonadati</taxon>
        <taxon>Thermodesulfobacteriota</taxon>
        <taxon>Desulfobulbia</taxon>
        <taxon>Desulfobulbales</taxon>
        <taxon>Desulfobulbaceae</taxon>
        <taxon>Candidatus Electrothrix</taxon>
    </lineage>
</organism>
<dbReference type="AlphaFoldDB" id="A0A3S3UEE5"/>
<protein>
    <submittedName>
        <fullName evidence="1">Uncharacterized protein</fullName>
    </submittedName>
</protein>
<proteinExistence type="predicted"/>
<accession>A0A3S3UEE5</accession>
<gene>
    <name evidence="1" type="ORF">H206_05139</name>
</gene>
<keyword evidence="2" id="KW-1185">Reference proteome</keyword>
<evidence type="ECO:0000313" key="1">
    <source>
        <dbReference type="EMBL" id="RWX48310.1"/>
    </source>
</evidence>
<dbReference type="EMBL" id="MTKO01000001">
    <property type="protein sequence ID" value="RWX48310.1"/>
    <property type="molecule type" value="Genomic_DNA"/>
</dbReference>
<dbReference type="Proteomes" id="UP000287853">
    <property type="component" value="Unassembled WGS sequence"/>
</dbReference>